<evidence type="ECO:0000259" key="4">
    <source>
        <dbReference type="Pfam" id="PF10633"/>
    </source>
</evidence>
<dbReference type="Gene3D" id="3.40.50.1110">
    <property type="entry name" value="SGNH hydrolase"/>
    <property type="match status" value="1"/>
</dbReference>
<keyword evidence="1" id="KW-0378">Hydrolase</keyword>
<dbReference type="InterPro" id="IPR005181">
    <property type="entry name" value="SASA"/>
</dbReference>
<dbReference type="NCBIfam" id="NF047446">
    <property type="entry name" value="barrel_OmpL47"/>
    <property type="match status" value="2"/>
</dbReference>
<feature type="non-terminal residue" evidence="5">
    <location>
        <position position="1413"/>
    </location>
</feature>
<dbReference type="Proteomes" id="UP001595955">
    <property type="component" value="Unassembled WGS sequence"/>
</dbReference>
<dbReference type="Gene3D" id="2.60.40.10">
    <property type="entry name" value="Immunoglobulins"/>
    <property type="match status" value="1"/>
</dbReference>
<evidence type="ECO:0000313" key="5">
    <source>
        <dbReference type="EMBL" id="MFC4554526.1"/>
    </source>
</evidence>
<sequence>MSRARQPHARPKARRAEGARTGAAAGLVLAVLGGLVTTAPLARAADGEAAPTPCSAQATSDGLVPVLQLEVPVAAAWMDRTPPYSFDGTDAVADGFDRVGYCLETVAGDASRWVWAAMEPFTDDVSRLGPHTRAGQVTRQRVDDLTVASNVGSVRTGQGMTGYLEMWPNTYEPTGSRQVANASPAVYDADDSPAVGTHGSFQVSAVGDEPQSDVLPTTVLALNQFTKDASLPLDVGIGAPASGSPDWTFAENADDFSERTLTIYARPSVVSLSSAPQDRQLFPRDDDDGADVTVAGTVTDPDVDRVRLTVTSEGVSEVAEQSGPAFSFDSRITAGLHDYDLRLEAVTAGVPRTVGHWTHVVSGDAYVIQGQSNAQAAAHTAGSTVEESEFIRSFGSTTPDPSISAADRAWNYAGGDLSFNQAAVGQWALRMAHSLVESERVPVALLNGAHDGASVEFLQRNDADPGDIRTNYGRLRQRLGAAGLRDDLSGVFWYQGEHEGEDATRHLTGFRALLADWRTDLGGARAEDPEYYVFQVRTTGCFSVAGAALRDAQRRLGSTDGVTVLSTTAVPGHDGCHFTWPGYRALGDQVADTVRRDLFGGPSDGVAAPNPLSVELATRDGASLEVQLASATDALTVDDGVEADFRLLGSDATITDVRYAGGGRLELALSRPAPEATGLTYLGHLGDGPFIRTTRGVGLLAFNALPITRRSEQQYALGEVLLALDALDTAAAGLAADDDLADDQHRHVTDAVDRTRASVAAAVATDGDRAAQSGHLLDAGAEVADLSRWVEGAGLAQPALDELRPRVADLQRRLSGVTATALGVTVTADPLDADVVAGQVVDGTVRIASRADQPLRDVSVAVAVESWAVDVPDPDPGTVPAGGSAEVPFTATVPAHHERGPVNVTTTVTFTVEEGTFTLTSTRVWGSVASQVEIGAVTSEQADVDPPDRTTLTATVTNRAATEVHGHLVVRAPDGWRQPVPSAPVVLGPGESRAVSVPLAIPLDVVAGPHPVTVSFEQAGAVLADTTGQVEVVLPAPPTGEVLDHVDFGDGPSEAAHGITASSSSGVNVEAGLTRRYAHNGFPGSWFAVDVDVVAGEPFVLRAIETFGLPRTKKYHVYVDDVRVATQVVTRTAGAGTEVYDLLVDDPEVLDNDGSVRVRFEYPTDAAGFFDPSVADLWVLPLAADSQAPDVGARVVEGTIGDHGWFRSPATVALTASDNRDAAPRVQLDAGAGWVGYTEPVVLAEEGRHVVAYRATDAAGNTATGQLAVSVDATAPVTTMAVEHAPGTATVSFDASDAVSGVGRTAYRVDGGEWITAGPEPVVIEGAGEHPVEFASTDVAGNPEGVQRATVTVTGAEVPTDPPTTDEPTDPPTTDEPTDPPTTDEPTDPPTTDEPTDPPTTDEPTDPPTTDEP</sequence>
<gene>
    <name evidence="5" type="ORF">ACFO3F_04635</name>
</gene>
<dbReference type="InterPro" id="IPR018905">
    <property type="entry name" value="A-galactase_NEW3"/>
</dbReference>
<dbReference type="InterPro" id="IPR036514">
    <property type="entry name" value="SGNH_hydro_sf"/>
</dbReference>
<dbReference type="EMBL" id="JBHSGF010000002">
    <property type="protein sequence ID" value="MFC4554526.1"/>
    <property type="molecule type" value="Genomic_DNA"/>
</dbReference>
<accession>A0ABV9D827</accession>
<feature type="domain" description="Sialate O-acetylesterase" evidence="3">
    <location>
        <begin position="364"/>
        <end position="594"/>
    </location>
</feature>
<dbReference type="SUPFAM" id="SSF52266">
    <property type="entry name" value="SGNH hydrolase"/>
    <property type="match status" value="1"/>
</dbReference>
<comment type="caution">
    <text evidence="5">The sequence shown here is derived from an EMBL/GenBank/DDBJ whole genome shotgun (WGS) entry which is preliminary data.</text>
</comment>
<dbReference type="Pfam" id="PF03629">
    <property type="entry name" value="SASA"/>
    <property type="match status" value="1"/>
</dbReference>
<evidence type="ECO:0000313" key="6">
    <source>
        <dbReference type="Proteomes" id="UP001595955"/>
    </source>
</evidence>
<keyword evidence="6" id="KW-1185">Reference proteome</keyword>
<evidence type="ECO:0000256" key="1">
    <source>
        <dbReference type="ARBA" id="ARBA00022801"/>
    </source>
</evidence>
<feature type="compositionally biased region" description="Acidic residues" evidence="2">
    <location>
        <begin position="1403"/>
        <end position="1413"/>
    </location>
</feature>
<feature type="region of interest" description="Disordered" evidence="2">
    <location>
        <begin position="1353"/>
        <end position="1413"/>
    </location>
</feature>
<name>A0ABV9D827_9MICO</name>
<dbReference type="RefSeq" id="WP_387966811.1">
    <property type="nucleotide sequence ID" value="NZ_JBHSGF010000002.1"/>
</dbReference>
<evidence type="ECO:0000256" key="2">
    <source>
        <dbReference type="SAM" id="MobiDB-lite"/>
    </source>
</evidence>
<proteinExistence type="predicted"/>
<evidence type="ECO:0000259" key="3">
    <source>
        <dbReference type="Pfam" id="PF03629"/>
    </source>
</evidence>
<protein>
    <submittedName>
        <fullName evidence="5">OmpL47-type beta-barrel domain-containing protein</fullName>
    </submittedName>
</protein>
<dbReference type="Pfam" id="PF10633">
    <property type="entry name" value="NPCBM_assoc"/>
    <property type="match status" value="1"/>
</dbReference>
<reference evidence="6" key="1">
    <citation type="journal article" date="2019" name="Int. J. Syst. Evol. Microbiol.">
        <title>The Global Catalogue of Microorganisms (GCM) 10K type strain sequencing project: providing services to taxonomists for standard genome sequencing and annotation.</title>
        <authorList>
            <consortium name="The Broad Institute Genomics Platform"/>
            <consortium name="The Broad Institute Genome Sequencing Center for Infectious Disease"/>
            <person name="Wu L."/>
            <person name="Ma J."/>
        </authorList>
    </citation>
    <scope>NUCLEOTIDE SEQUENCE [LARGE SCALE GENOMIC DNA]</scope>
    <source>
        <strain evidence="6">JCM 3369</strain>
    </source>
</reference>
<dbReference type="InterPro" id="IPR013783">
    <property type="entry name" value="Ig-like_fold"/>
</dbReference>
<dbReference type="InterPro" id="IPR058094">
    <property type="entry name" value="Ig-like_OmpL47-like"/>
</dbReference>
<organism evidence="5 6">
    <name type="scientific">Georgenia faecalis</name>
    <dbReference type="NCBI Taxonomy" id="2483799"/>
    <lineage>
        <taxon>Bacteria</taxon>
        <taxon>Bacillati</taxon>
        <taxon>Actinomycetota</taxon>
        <taxon>Actinomycetes</taxon>
        <taxon>Micrococcales</taxon>
        <taxon>Bogoriellaceae</taxon>
        <taxon>Georgenia</taxon>
    </lineage>
</organism>
<feature type="domain" description="Alpha-galactosidase NEW3" evidence="4">
    <location>
        <begin position="948"/>
        <end position="1015"/>
    </location>
</feature>